<keyword evidence="2" id="KW-1185">Reference proteome</keyword>
<dbReference type="PANTHER" id="PTHR28037">
    <property type="entry name" value="ALCOHOL O-ACETYLTRANSFERASE 1-RELATED"/>
    <property type="match status" value="1"/>
</dbReference>
<dbReference type="HOGENOM" id="CLU_619765_0_0_1"/>
<dbReference type="InterPro" id="IPR052058">
    <property type="entry name" value="Alcohol_O-acetyltransferase"/>
</dbReference>
<dbReference type="InParanoid" id="G7E6M1"/>
<dbReference type="AlphaFoldDB" id="G7E6M1"/>
<proteinExistence type="predicted"/>
<protein>
    <recommendedName>
        <fullName evidence="3">Condensation domain-containing protein</fullName>
    </recommendedName>
</protein>
<name>G7E6M1_MIXOS</name>
<dbReference type="EMBL" id="BABT02000153">
    <property type="protein sequence ID" value="GAA98481.1"/>
    <property type="molecule type" value="Genomic_DNA"/>
</dbReference>
<reference evidence="1 2" key="2">
    <citation type="journal article" date="2012" name="Open Biol.">
        <title>Characteristics of nucleosomes and linker DNA regions on the genome of the basidiomycete Mixia osmundae revealed by mono- and dinucleosome mapping.</title>
        <authorList>
            <person name="Nishida H."/>
            <person name="Kondo S."/>
            <person name="Matsumoto T."/>
            <person name="Suzuki Y."/>
            <person name="Yoshikawa H."/>
            <person name="Taylor T.D."/>
            <person name="Sugiyama J."/>
        </authorList>
    </citation>
    <scope>NUCLEOTIDE SEQUENCE [LARGE SCALE GENOMIC DNA]</scope>
    <source>
        <strain evidence="2">CBS 9802 / IAM 14324 / JCM 22182 / KY 12970</strain>
    </source>
</reference>
<dbReference type="OrthoDB" id="2150604at2759"/>
<organism evidence="1 2">
    <name type="scientific">Mixia osmundae (strain CBS 9802 / IAM 14324 / JCM 22182 / KY 12970)</name>
    <dbReference type="NCBI Taxonomy" id="764103"/>
    <lineage>
        <taxon>Eukaryota</taxon>
        <taxon>Fungi</taxon>
        <taxon>Dikarya</taxon>
        <taxon>Basidiomycota</taxon>
        <taxon>Pucciniomycotina</taxon>
        <taxon>Mixiomycetes</taxon>
        <taxon>Mixiales</taxon>
        <taxon>Mixiaceae</taxon>
        <taxon>Mixia</taxon>
    </lineage>
</organism>
<dbReference type="STRING" id="764103.G7E6M1"/>
<accession>G7E6M1</accession>
<dbReference type="OMA" id="TWAQSHT"/>
<dbReference type="PANTHER" id="PTHR28037:SF1">
    <property type="entry name" value="ALCOHOL O-ACETYLTRANSFERASE 1-RELATED"/>
    <property type="match status" value="1"/>
</dbReference>
<evidence type="ECO:0008006" key="3">
    <source>
        <dbReference type="Google" id="ProtNLM"/>
    </source>
</evidence>
<dbReference type="eggNOG" id="ENOG502S6I1">
    <property type="taxonomic scope" value="Eukaryota"/>
</dbReference>
<comment type="caution">
    <text evidence="1">The sequence shown here is derived from an EMBL/GenBank/DDBJ whole genome shotgun (WGS) entry which is preliminary data.</text>
</comment>
<gene>
    <name evidence="1" type="primary">Mo05167</name>
    <name evidence="1" type="ORF">E5Q_05167</name>
</gene>
<dbReference type="RefSeq" id="XP_014567698.1">
    <property type="nucleotide sequence ID" value="XM_014712212.1"/>
</dbReference>
<dbReference type="Proteomes" id="UP000009131">
    <property type="component" value="Unassembled WGS sequence"/>
</dbReference>
<sequence length="442" mass="48559">MERFSVARANVDVPPVIVIAGVYAPDELPSMEHLRDRLPGMLSSYPLLKCRILDGRTRSPRFVTCDLSADQVLFSDDSPQDSVDAIILAELEAGAALDLATGPLWRLTRHAASGTITLTMSHANTDGRGSLNALVRFLDKSVLPSPPDRLTPSLEQSLDVTPSWSQLLIMFYQEKIAKQLPGWLGLAPRPCWPHAVLRRPKDCAQGLRTFAWSATIVSRLKAVARLHGVATLQPVLMTAIMAALVIAVSDEEVLVSLSTPVSLRDARIHTDATGNFPTLIVTRYALRQEQDFWQRAREYAVTLNSPAERSWAQGMIGMIAYGPDSPHHKPTPEEPTEKEAILRRAYSTHPYFRGSVELSNLGAIRVPDNMHRIIFAQAASPMGYPLCFNAVGGVNRDLIITLTYFQDALGPDLIERLGSAFELAISRLISGEQAATFSELCS</sequence>
<evidence type="ECO:0000313" key="1">
    <source>
        <dbReference type="EMBL" id="GAA98481.1"/>
    </source>
</evidence>
<reference evidence="1 2" key="1">
    <citation type="journal article" date="2011" name="J. Gen. Appl. Microbiol.">
        <title>Draft genome sequencing of the enigmatic basidiomycete Mixia osmundae.</title>
        <authorList>
            <person name="Nishida H."/>
            <person name="Nagatsuka Y."/>
            <person name="Sugiyama J."/>
        </authorList>
    </citation>
    <scope>NUCLEOTIDE SEQUENCE [LARGE SCALE GENOMIC DNA]</scope>
    <source>
        <strain evidence="2">CBS 9802 / IAM 14324 / JCM 22182 / KY 12970</strain>
    </source>
</reference>
<dbReference type="SUPFAM" id="SSF52777">
    <property type="entry name" value="CoA-dependent acyltransferases"/>
    <property type="match status" value="1"/>
</dbReference>
<dbReference type="Gene3D" id="3.30.559.30">
    <property type="entry name" value="Nonribosomal peptide synthetase, condensation domain"/>
    <property type="match status" value="1"/>
</dbReference>
<evidence type="ECO:0000313" key="2">
    <source>
        <dbReference type="Proteomes" id="UP000009131"/>
    </source>
</evidence>